<evidence type="ECO:0000313" key="2">
    <source>
        <dbReference type="EMBL" id="KAB0485826.1"/>
    </source>
</evidence>
<evidence type="ECO:0000313" key="6">
    <source>
        <dbReference type="Proteomes" id="UP000198549"/>
    </source>
</evidence>
<dbReference type="Gene3D" id="1.10.260.40">
    <property type="entry name" value="lambda repressor-like DNA-binding domains"/>
    <property type="match status" value="1"/>
</dbReference>
<reference evidence="3" key="2">
    <citation type="submission" date="2017-01" db="EMBL/GenBank/DDBJ databases">
        <authorList>
            <person name="Mah S.A."/>
            <person name="Swanson W.J."/>
            <person name="Moy G.W."/>
            <person name="Vacquier V.D."/>
        </authorList>
    </citation>
    <scope>NUCLEOTIDE SEQUENCE [LARGE SCALE GENOMIC DNA]</scope>
    <source>
        <strain evidence="3">MT1</strain>
    </source>
</reference>
<evidence type="ECO:0000313" key="3">
    <source>
        <dbReference type="EMBL" id="OLU02678.1"/>
    </source>
</evidence>
<keyword evidence="5" id="KW-1185">Reference proteome</keyword>
<name>A0A1H0P4N7_PSERE</name>
<dbReference type="GO" id="GO:0003677">
    <property type="term" value="F:DNA binding"/>
    <property type="evidence" value="ECO:0007669"/>
    <property type="project" value="UniProtKB-KW"/>
</dbReference>
<reference evidence="5" key="3">
    <citation type="submission" date="2017-01" db="EMBL/GenBank/DDBJ databases">
        <authorList>
            <person name="Poblete-Castro I."/>
        </authorList>
    </citation>
    <scope>NUCLEOTIDE SEQUENCE [LARGE SCALE GENOMIC DNA]</scope>
    <source>
        <strain evidence="5">DSM 18361 / CCUG 53116 / MT1</strain>
    </source>
</reference>
<dbReference type="Proteomes" id="UP000186756">
    <property type="component" value="Unassembled WGS sequence"/>
</dbReference>
<dbReference type="Proteomes" id="UP000460142">
    <property type="component" value="Unassembled WGS sequence"/>
</dbReference>
<sequence>MKDHQNPSQRFSSVWDALEETPQEAANMRLRAKLMRTLCTTIRAWELPQKEAAKRLDISQPRLNDMLNGKIDKFSLDALVNLSAAAKLEVDICFPSTQTLQLA</sequence>
<dbReference type="InterPro" id="IPR039554">
    <property type="entry name" value="HigA2-like_HTH"/>
</dbReference>
<organism evidence="4 6">
    <name type="scientific">Pseudomonas reinekei</name>
    <dbReference type="NCBI Taxonomy" id="395598"/>
    <lineage>
        <taxon>Bacteria</taxon>
        <taxon>Pseudomonadati</taxon>
        <taxon>Pseudomonadota</taxon>
        <taxon>Gammaproteobacteria</taxon>
        <taxon>Pseudomonadales</taxon>
        <taxon>Pseudomonadaceae</taxon>
        <taxon>Pseudomonas</taxon>
    </lineage>
</organism>
<dbReference type="InterPro" id="IPR001387">
    <property type="entry name" value="Cro/C1-type_HTH"/>
</dbReference>
<evidence type="ECO:0000313" key="5">
    <source>
        <dbReference type="Proteomes" id="UP000186756"/>
    </source>
</evidence>
<dbReference type="OrthoDB" id="9788479at2"/>
<reference evidence="4 6" key="1">
    <citation type="submission" date="2016-10" db="EMBL/GenBank/DDBJ databases">
        <authorList>
            <person name="de Groot N.N."/>
        </authorList>
    </citation>
    <scope>NUCLEOTIDE SEQUENCE [LARGE SCALE GENOMIC DNA]</scope>
    <source>
        <strain evidence="4 6">BS3776</strain>
    </source>
</reference>
<feature type="domain" description="HTH cro/C1-type" evidence="1">
    <location>
        <begin position="47"/>
        <end position="93"/>
    </location>
</feature>
<evidence type="ECO:0000313" key="4">
    <source>
        <dbReference type="EMBL" id="SDO99933.1"/>
    </source>
</evidence>
<dbReference type="EMBL" id="MSTQ01000007">
    <property type="protein sequence ID" value="OLU02678.1"/>
    <property type="molecule type" value="Genomic_DNA"/>
</dbReference>
<dbReference type="EMBL" id="VZPS01000006">
    <property type="protein sequence ID" value="KAB0485826.1"/>
    <property type="molecule type" value="Genomic_DNA"/>
</dbReference>
<dbReference type="RefSeq" id="WP_075947073.1">
    <property type="nucleotide sequence ID" value="NZ_LT629709.1"/>
</dbReference>
<proteinExistence type="predicted"/>
<accession>A0A1H0P4N7</accession>
<dbReference type="CDD" id="cd00093">
    <property type="entry name" value="HTH_XRE"/>
    <property type="match status" value="1"/>
</dbReference>
<dbReference type="EMBL" id="LT629709">
    <property type="protein sequence ID" value="SDO99933.1"/>
    <property type="molecule type" value="Genomic_DNA"/>
</dbReference>
<dbReference type="AlphaFoldDB" id="A0A1H0P4N7"/>
<dbReference type="InterPro" id="IPR010982">
    <property type="entry name" value="Lambda_DNA-bd_dom_sf"/>
</dbReference>
<keyword evidence="4" id="KW-0238">DNA-binding</keyword>
<dbReference type="Pfam" id="PF13744">
    <property type="entry name" value="HTH_37"/>
    <property type="match status" value="1"/>
</dbReference>
<evidence type="ECO:0000259" key="1">
    <source>
        <dbReference type="PROSITE" id="PS50943"/>
    </source>
</evidence>
<dbReference type="Proteomes" id="UP000198549">
    <property type="component" value="Chromosome I"/>
</dbReference>
<evidence type="ECO:0000313" key="7">
    <source>
        <dbReference type="Proteomes" id="UP000460142"/>
    </source>
</evidence>
<reference evidence="2 7" key="4">
    <citation type="submission" date="2019-09" db="EMBL/GenBank/DDBJ databases">
        <title>Draft genome sequences of 48 bacterial type strains from the CCUG.</title>
        <authorList>
            <person name="Tunovic T."/>
            <person name="Pineiro-Iglesias B."/>
            <person name="Unosson C."/>
            <person name="Inganas E."/>
            <person name="Ohlen M."/>
            <person name="Cardew S."/>
            <person name="Jensie-Markopoulos S."/>
            <person name="Salva-Serra F."/>
            <person name="Jaen-Luchoro D."/>
            <person name="Karlsson R."/>
            <person name="Svensson-Stadler L."/>
            <person name="Chun J."/>
            <person name="Moore E."/>
        </authorList>
    </citation>
    <scope>NUCLEOTIDE SEQUENCE [LARGE SCALE GENOMIC DNA]</scope>
    <source>
        <strain evidence="2 7">CCUG 53116</strain>
    </source>
</reference>
<protein>
    <submittedName>
        <fullName evidence="4">Predicted DNA-binding protein, contains XRE-type HTH domain</fullName>
    </submittedName>
    <submittedName>
        <fullName evidence="2">XRE family transcriptional regulator</fullName>
    </submittedName>
</protein>
<dbReference type="SUPFAM" id="SSF47413">
    <property type="entry name" value="lambda repressor-like DNA-binding domains"/>
    <property type="match status" value="1"/>
</dbReference>
<gene>
    <name evidence="3" type="ORF">BVK86_14505</name>
    <name evidence="2" type="ORF">F7R15_12635</name>
    <name evidence="4" type="ORF">SAMN04490202_2519</name>
</gene>
<dbReference type="PROSITE" id="PS50943">
    <property type="entry name" value="HTH_CROC1"/>
    <property type="match status" value="1"/>
</dbReference>